<dbReference type="PROSITE" id="PS51459">
    <property type="entry name" value="FIDO"/>
    <property type="match status" value="1"/>
</dbReference>
<keyword evidence="4" id="KW-0547">Nucleotide-binding</keyword>
<dbReference type="Proteomes" id="UP001296776">
    <property type="component" value="Unassembled WGS sequence"/>
</dbReference>
<dbReference type="InterPro" id="IPR040198">
    <property type="entry name" value="Fido_containing"/>
</dbReference>
<dbReference type="Gene3D" id="1.10.150.130">
    <property type="match status" value="1"/>
</dbReference>
<dbReference type="AlphaFoldDB" id="A0AAJ0U1A8"/>
<evidence type="ECO:0000259" key="7">
    <source>
        <dbReference type="PROSITE" id="PS51900"/>
    </source>
</evidence>
<evidence type="ECO:0000313" key="8">
    <source>
        <dbReference type="EMBL" id="MBK1703419.1"/>
    </source>
</evidence>
<dbReference type="Pfam" id="PF02661">
    <property type="entry name" value="Fic"/>
    <property type="match status" value="1"/>
</dbReference>
<name>A0AAJ0U1A8_9GAMM</name>
<keyword evidence="1" id="KW-0229">DNA integration</keyword>
<dbReference type="Gene3D" id="1.10.3290.10">
    <property type="entry name" value="Fido-like domain"/>
    <property type="match status" value="1"/>
</dbReference>
<feature type="binding site" evidence="4">
    <location>
        <begin position="225"/>
        <end position="232"/>
    </location>
    <ligand>
        <name>ATP</name>
        <dbReference type="ChEBI" id="CHEBI:30616"/>
    </ligand>
</feature>
<dbReference type="PANTHER" id="PTHR13504">
    <property type="entry name" value="FIDO DOMAIN-CONTAINING PROTEIN DDB_G0283145"/>
    <property type="match status" value="1"/>
</dbReference>
<accession>A0AAJ0U1A8</accession>
<evidence type="ECO:0000256" key="4">
    <source>
        <dbReference type="PIRSR" id="PIRSR640198-2"/>
    </source>
</evidence>
<evidence type="ECO:0000259" key="6">
    <source>
        <dbReference type="PROSITE" id="PS51459"/>
    </source>
</evidence>
<dbReference type="RefSeq" id="WP_200344380.1">
    <property type="nucleotide sequence ID" value="NZ_NRSJ01000003.1"/>
</dbReference>
<evidence type="ECO:0000313" key="9">
    <source>
        <dbReference type="Proteomes" id="UP001296776"/>
    </source>
</evidence>
<gene>
    <name evidence="8" type="ORF">CKO40_02340</name>
</gene>
<evidence type="ECO:0008006" key="10">
    <source>
        <dbReference type="Google" id="ProtNLM"/>
    </source>
</evidence>
<dbReference type="GO" id="GO:0015074">
    <property type="term" value="P:DNA integration"/>
    <property type="evidence" value="ECO:0007669"/>
    <property type="project" value="UniProtKB-KW"/>
</dbReference>
<dbReference type="PROSITE" id="PS51900">
    <property type="entry name" value="CB"/>
    <property type="match status" value="1"/>
</dbReference>
<evidence type="ECO:0000256" key="3">
    <source>
        <dbReference type="PIRSR" id="PIRSR640198-1"/>
    </source>
</evidence>
<dbReference type="GO" id="GO:0005524">
    <property type="term" value="F:ATP binding"/>
    <property type="evidence" value="ECO:0007669"/>
    <property type="project" value="UniProtKB-KW"/>
</dbReference>
<dbReference type="InterPro" id="IPR036597">
    <property type="entry name" value="Fido-like_dom_sf"/>
</dbReference>
<evidence type="ECO:0000256" key="1">
    <source>
        <dbReference type="ARBA" id="ARBA00022908"/>
    </source>
</evidence>
<keyword evidence="4" id="KW-0067">ATP-binding</keyword>
<feature type="domain" description="Core-binding (CB)" evidence="7">
    <location>
        <begin position="270"/>
        <end position="375"/>
    </location>
</feature>
<evidence type="ECO:0000256" key="5">
    <source>
        <dbReference type="PROSITE-ProRule" id="PRU01248"/>
    </source>
</evidence>
<reference evidence="8" key="2">
    <citation type="journal article" date="2020" name="Microorganisms">
        <title>Osmotic Adaptation and Compatible Solute Biosynthesis of Phototrophic Bacteria as Revealed from Genome Analyses.</title>
        <authorList>
            <person name="Imhoff J.F."/>
            <person name="Rahn T."/>
            <person name="Kunzel S."/>
            <person name="Keller A."/>
            <person name="Neulinger S.C."/>
        </authorList>
    </citation>
    <scope>NUCLEOTIDE SEQUENCE</scope>
    <source>
        <strain evidence="8">DSM 11080</strain>
    </source>
</reference>
<dbReference type="EMBL" id="NRSJ01000003">
    <property type="protein sequence ID" value="MBK1703419.1"/>
    <property type="molecule type" value="Genomic_DNA"/>
</dbReference>
<sequence length="406" mass="45385">MQETHPANQAVSLVDRGESAAAMMPLTIGQTVPEREALSDQVVALVARSSGFQHSLPQGIASALAELVRAMNCYYSNLIEGHATHPIDIERSLREDFSAVAEQRDLQLEARAHIAVQAWIDGGGLQGRLFSRETLCAIHERFAAQLPERLLWITHPDTEARERVIPGALRTRDVRVGRPTPPSPGAIARLLSAYAEHYARLGTMECLLAAAAAHHRLLWIHPFLDGNGRVARLLSHALFVERLATGGLWSVARGLARQVDTYKGHLADCRSDLEAVSRWLARQKDNPNTLAAYQREIERFLLWLGLERGKALSEATGADITLFDDLLQAPERWPQWYGEAKPRHDHEWKPWGGRLSARSRYAALAVVNRCYRRLVTQGYLRLNPVDAAGLRLRQLRAAAVQERFLD</sequence>
<dbReference type="SUPFAM" id="SSF140931">
    <property type="entry name" value="Fic-like"/>
    <property type="match status" value="1"/>
</dbReference>
<feature type="active site" evidence="3">
    <location>
        <position position="221"/>
    </location>
</feature>
<protein>
    <recommendedName>
        <fullName evidence="10">Fic family protein</fullName>
    </recommendedName>
</protein>
<dbReference type="InterPro" id="IPR010998">
    <property type="entry name" value="Integrase_recombinase_N"/>
</dbReference>
<dbReference type="InterPro" id="IPR044068">
    <property type="entry name" value="CB"/>
</dbReference>
<dbReference type="PANTHER" id="PTHR13504:SF38">
    <property type="entry name" value="FIDO DOMAIN-CONTAINING PROTEIN"/>
    <property type="match status" value="1"/>
</dbReference>
<reference evidence="8" key="1">
    <citation type="submission" date="2017-08" db="EMBL/GenBank/DDBJ databases">
        <authorList>
            <person name="Imhoff J.F."/>
            <person name="Rahn T."/>
            <person name="Kuenzel S."/>
            <person name="Neulinger S.C."/>
        </authorList>
    </citation>
    <scope>NUCLEOTIDE SEQUENCE</scope>
    <source>
        <strain evidence="8">DSM 11080</strain>
    </source>
</reference>
<keyword evidence="2 5" id="KW-0238">DNA-binding</keyword>
<feature type="domain" description="Fido" evidence="6">
    <location>
        <begin position="130"/>
        <end position="282"/>
    </location>
</feature>
<keyword evidence="9" id="KW-1185">Reference proteome</keyword>
<evidence type="ECO:0000256" key="2">
    <source>
        <dbReference type="ARBA" id="ARBA00023125"/>
    </source>
</evidence>
<proteinExistence type="predicted"/>
<comment type="caution">
    <text evidence="8">The sequence shown here is derived from an EMBL/GenBank/DDBJ whole genome shotgun (WGS) entry which is preliminary data.</text>
</comment>
<dbReference type="GO" id="GO:0003677">
    <property type="term" value="F:DNA binding"/>
    <property type="evidence" value="ECO:0007669"/>
    <property type="project" value="UniProtKB-UniRule"/>
</dbReference>
<organism evidence="8 9">
    <name type="scientific">Halochromatium glycolicum</name>
    <dbReference type="NCBI Taxonomy" id="85075"/>
    <lineage>
        <taxon>Bacteria</taxon>
        <taxon>Pseudomonadati</taxon>
        <taxon>Pseudomonadota</taxon>
        <taxon>Gammaproteobacteria</taxon>
        <taxon>Chromatiales</taxon>
        <taxon>Chromatiaceae</taxon>
        <taxon>Halochromatium</taxon>
    </lineage>
</organism>
<dbReference type="InterPro" id="IPR003812">
    <property type="entry name" value="Fido"/>
</dbReference>